<evidence type="ECO:0000313" key="5">
    <source>
        <dbReference type="Proteomes" id="UP001358417"/>
    </source>
</evidence>
<evidence type="ECO:0000256" key="1">
    <source>
        <dbReference type="ARBA" id="ARBA00023186"/>
    </source>
</evidence>
<dbReference type="Pfam" id="PF00226">
    <property type="entry name" value="DnaJ"/>
    <property type="match status" value="1"/>
</dbReference>
<evidence type="ECO:0000259" key="3">
    <source>
        <dbReference type="PROSITE" id="PS50076"/>
    </source>
</evidence>
<proteinExistence type="predicted"/>
<dbReference type="Gene3D" id="1.10.287.110">
    <property type="entry name" value="DnaJ domain"/>
    <property type="match status" value="1"/>
</dbReference>
<feature type="compositionally biased region" description="Polar residues" evidence="2">
    <location>
        <begin position="360"/>
        <end position="375"/>
    </location>
</feature>
<keyword evidence="5" id="KW-1185">Reference proteome</keyword>
<feature type="compositionally biased region" description="Polar residues" evidence="2">
    <location>
        <begin position="94"/>
        <end position="106"/>
    </location>
</feature>
<dbReference type="Proteomes" id="UP001358417">
    <property type="component" value="Unassembled WGS sequence"/>
</dbReference>
<feature type="compositionally biased region" description="Polar residues" evidence="2">
    <location>
        <begin position="167"/>
        <end position="185"/>
    </location>
</feature>
<dbReference type="EMBL" id="JAVRRD010000001">
    <property type="protein sequence ID" value="KAK5064844.1"/>
    <property type="molecule type" value="Genomic_DNA"/>
</dbReference>
<feature type="compositionally biased region" description="Basic and acidic residues" evidence="2">
    <location>
        <begin position="518"/>
        <end position="530"/>
    </location>
</feature>
<dbReference type="PROSITE" id="PS00636">
    <property type="entry name" value="DNAJ_1"/>
    <property type="match status" value="1"/>
</dbReference>
<keyword evidence="1" id="KW-0143">Chaperone</keyword>
<dbReference type="AlphaFoldDB" id="A0AAV9NR87"/>
<dbReference type="CDD" id="cd06257">
    <property type="entry name" value="DnaJ"/>
    <property type="match status" value="1"/>
</dbReference>
<feature type="compositionally biased region" description="Pro residues" evidence="2">
    <location>
        <begin position="797"/>
        <end position="806"/>
    </location>
</feature>
<dbReference type="RefSeq" id="XP_064712168.1">
    <property type="nucleotide sequence ID" value="XM_064844308.1"/>
</dbReference>
<feature type="compositionally biased region" description="Polar residues" evidence="2">
    <location>
        <begin position="491"/>
        <end position="501"/>
    </location>
</feature>
<feature type="compositionally biased region" description="Polar residues" evidence="2">
    <location>
        <begin position="417"/>
        <end position="428"/>
    </location>
</feature>
<dbReference type="InterPro" id="IPR018253">
    <property type="entry name" value="DnaJ_domain_CS"/>
</dbReference>
<name>A0AAV9NR87_9EURO</name>
<evidence type="ECO:0000313" key="4">
    <source>
        <dbReference type="EMBL" id="KAK5064844.1"/>
    </source>
</evidence>
<feature type="region of interest" description="Disordered" evidence="2">
    <location>
        <begin position="583"/>
        <end position="746"/>
    </location>
</feature>
<feature type="compositionally biased region" description="Basic and acidic residues" evidence="2">
    <location>
        <begin position="336"/>
        <end position="352"/>
    </location>
</feature>
<feature type="compositionally biased region" description="Basic and acidic residues" evidence="2">
    <location>
        <begin position="635"/>
        <end position="646"/>
    </location>
</feature>
<sequence>MVKADVKRDYYADLDLPPTADSEEVKRQFRLLAKQYHPDRNPGHEAEVVPKFQAVQAAHEILIDPVEKLKYDQGRAKLAAKNATTYTPDPYSFARSNAQKPTTAGTPFNFPPPKQQERRSPFPPPNQKPASAGAGKFEAWARPAPNANAWDRSRFEAEAGAARGFSNMRQSQNPPQMPPRTSRQHPTAPKQPPPAETAHIPNVPPTSFPGLSRTQSARKPTGYMPGAYGNADEPAAPRTSAYAHVRAERPYAPPQPPNIHVSEPYNVRSPPVSRARPTVSPLRHTRSSDHEMRSERVSTSRPSAKYGGLGGERIDIHDDGLHRSASVRNSPVEPAWEDRGPFGRSSGRYEHVPRHRSASPKVSSTGVHADYSSSSGEEEVIQMGSRPKATPKSRPKPQTGPSFQAFADDDPALTGHFPSTNYTKVVNDSQHHYPPPEPREHTRKPWTDMASPDELPRNEFDGRGGNMDGPKYASTSLNQSPYSWSHYCGPNRTQRGQSFNGIPSWAVPSTVYPQRTPPRTEPRETPRRAASDAITSADLLRSSRNSFFNEKFTNRGVSHNEKPTHHVNGTFVASEWHDKVTSDDFRPNLNDAQLRKSPSKTSRTVKPVTRGRGLSRAADQEGHSSSESSTGPRGQHAEAHRRDDPPVNKATAFQPGKLAGDWASNLKPSTGQGEVRAASHQGKDDSSSTSSREPYVVVEEDVMDVDDQPVTGNGHHRTSTNGINHSVRDSSRRSSKRQSMNGGVDLSDLAKHAPFAAKAGGLKDMDELAANLPFESRAEKNVDLERKQSNNKNPRPLAMPRPPRAVVPPAEDRLTPDNFMQYCQNMAAYMKEWNNFNASMLEHFRHRQDMVCGNMLDNWITIRSDGPDAHEEDRDTGIGLTRSRSSSYAGYATYMQWLQEDARCREWWDHANELHLKCVEDLGRIREKAKNSFR</sequence>
<feature type="compositionally biased region" description="Low complexity" evidence="2">
    <location>
        <begin position="140"/>
        <end position="150"/>
    </location>
</feature>
<dbReference type="PANTHER" id="PTHR44145:SF3">
    <property type="entry name" value="DNAJ HOMOLOG SUBFAMILY A MEMBER 3, MITOCHONDRIAL"/>
    <property type="match status" value="1"/>
</dbReference>
<dbReference type="InterPro" id="IPR036869">
    <property type="entry name" value="J_dom_sf"/>
</dbReference>
<accession>A0AAV9NR87</accession>
<dbReference type="SMART" id="SM00271">
    <property type="entry name" value="DnaJ"/>
    <property type="match status" value="1"/>
</dbReference>
<dbReference type="SUPFAM" id="SSF46565">
    <property type="entry name" value="Chaperone J-domain"/>
    <property type="match status" value="1"/>
</dbReference>
<protein>
    <recommendedName>
        <fullName evidence="3">J domain-containing protein</fullName>
    </recommendedName>
</protein>
<feature type="compositionally biased region" description="Polar residues" evidence="2">
    <location>
        <begin position="473"/>
        <end position="483"/>
    </location>
</feature>
<reference evidence="4 5" key="1">
    <citation type="submission" date="2023-08" db="EMBL/GenBank/DDBJ databases">
        <title>Black Yeasts Isolated from many extreme environments.</title>
        <authorList>
            <person name="Coleine C."/>
            <person name="Stajich J.E."/>
            <person name="Selbmann L."/>
        </authorList>
    </citation>
    <scope>NUCLEOTIDE SEQUENCE [LARGE SCALE GENOMIC DNA]</scope>
    <source>
        <strain evidence="4 5">CCFEE 5792</strain>
    </source>
</reference>
<dbReference type="GeneID" id="89968900"/>
<dbReference type="PANTHER" id="PTHR44145">
    <property type="entry name" value="DNAJ HOMOLOG SUBFAMILY A MEMBER 3, MITOCHONDRIAL"/>
    <property type="match status" value="1"/>
</dbReference>
<evidence type="ECO:0000256" key="2">
    <source>
        <dbReference type="SAM" id="MobiDB-lite"/>
    </source>
</evidence>
<feature type="compositionally biased region" description="Basic and acidic residues" evidence="2">
    <location>
        <begin position="312"/>
        <end position="322"/>
    </location>
</feature>
<feature type="region of interest" description="Disordered" evidence="2">
    <location>
        <begin position="779"/>
        <end position="812"/>
    </location>
</feature>
<feature type="compositionally biased region" description="Basic and acidic residues" evidence="2">
    <location>
        <begin position="437"/>
        <end position="446"/>
    </location>
</feature>
<feature type="compositionally biased region" description="Basic and acidic residues" evidence="2">
    <location>
        <begin position="779"/>
        <end position="788"/>
    </location>
</feature>
<gene>
    <name evidence="4" type="ORF">LTR84_000678</name>
</gene>
<dbReference type="InterPro" id="IPR001623">
    <property type="entry name" value="DnaJ_domain"/>
</dbReference>
<organism evidence="4 5">
    <name type="scientific">Exophiala bonariae</name>
    <dbReference type="NCBI Taxonomy" id="1690606"/>
    <lineage>
        <taxon>Eukaryota</taxon>
        <taxon>Fungi</taxon>
        <taxon>Dikarya</taxon>
        <taxon>Ascomycota</taxon>
        <taxon>Pezizomycotina</taxon>
        <taxon>Eurotiomycetes</taxon>
        <taxon>Chaetothyriomycetidae</taxon>
        <taxon>Chaetothyriales</taxon>
        <taxon>Herpotrichiellaceae</taxon>
        <taxon>Exophiala</taxon>
    </lineage>
</organism>
<feature type="domain" description="J" evidence="3">
    <location>
        <begin position="9"/>
        <end position="75"/>
    </location>
</feature>
<dbReference type="PRINTS" id="PR00625">
    <property type="entry name" value="JDOMAIN"/>
</dbReference>
<comment type="caution">
    <text evidence="4">The sequence shown here is derived from an EMBL/GenBank/DDBJ whole genome shotgun (WGS) entry which is preliminary data.</text>
</comment>
<dbReference type="InterPro" id="IPR051938">
    <property type="entry name" value="Apopto_cytoskel_mod"/>
</dbReference>
<dbReference type="PROSITE" id="PS50076">
    <property type="entry name" value="DNAJ_2"/>
    <property type="match status" value="1"/>
</dbReference>
<feature type="compositionally biased region" description="Basic and acidic residues" evidence="2">
    <location>
        <begin position="286"/>
        <end position="298"/>
    </location>
</feature>
<feature type="region of interest" description="Disordered" evidence="2">
    <location>
        <begin position="86"/>
        <end position="531"/>
    </location>
</feature>
<feature type="compositionally biased region" description="Acidic residues" evidence="2">
    <location>
        <begin position="698"/>
        <end position="707"/>
    </location>
</feature>